<organism evidence="1 2">
    <name type="scientific">Syncephalastrum racemosum</name>
    <name type="common">Filamentous fungus</name>
    <dbReference type="NCBI Taxonomy" id="13706"/>
    <lineage>
        <taxon>Eukaryota</taxon>
        <taxon>Fungi</taxon>
        <taxon>Fungi incertae sedis</taxon>
        <taxon>Mucoromycota</taxon>
        <taxon>Mucoromycotina</taxon>
        <taxon>Mucoromycetes</taxon>
        <taxon>Mucorales</taxon>
        <taxon>Syncephalastraceae</taxon>
        <taxon>Syncephalastrum</taxon>
    </lineage>
</organism>
<dbReference type="EMBL" id="MCGN01000003">
    <property type="protein sequence ID" value="ORY99175.1"/>
    <property type="molecule type" value="Genomic_DNA"/>
</dbReference>
<reference evidence="1 2" key="1">
    <citation type="submission" date="2016-07" db="EMBL/GenBank/DDBJ databases">
        <title>Pervasive Adenine N6-methylation of Active Genes in Fungi.</title>
        <authorList>
            <consortium name="DOE Joint Genome Institute"/>
            <person name="Mondo S.J."/>
            <person name="Dannebaum R.O."/>
            <person name="Kuo R.C."/>
            <person name="Labutti K."/>
            <person name="Haridas S."/>
            <person name="Kuo A."/>
            <person name="Salamov A."/>
            <person name="Ahrendt S.R."/>
            <person name="Lipzen A."/>
            <person name="Sullivan W."/>
            <person name="Andreopoulos W.B."/>
            <person name="Clum A."/>
            <person name="Lindquist E."/>
            <person name="Daum C."/>
            <person name="Ramamoorthy G.K."/>
            <person name="Gryganskyi A."/>
            <person name="Culley D."/>
            <person name="Magnuson J.K."/>
            <person name="James T.Y."/>
            <person name="O'Malley M.A."/>
            <person name="Stajich J.E."/>
            <person name="Spatafora J.W."/>
            <person name="Visel A."/>
            <person name="Grigoriev I.V."/>
        </authorList>
    </citation>
    <scope>NUCLEOTIDE SEQUENCE [LARGE SCALE GENOMIC DNA]</scope>
    <source>
        <strain evidence="1 2">NRRL 2496</strain>
    </source>
</reference>
<evidence type="ECO:0000313" key="2">
    <source>
        <dbReference type="Proteomes" id="UP000242180"/>
    </source>
</evidence>
<dbReference type="AlphaFoldDB" id="A0A1X2HJ89"/>
<accession>A0A1X2HJ89</accession>
<protein>
    <submittedName>
        <fullName evidence="1">Uncharacterized protein</fullName>
    </submittedName>
</protein>
<comment type="caution">
    <text evidence="1">The sequence shown here is derived from an EMBL/GenBank/DDBJ whole genome shotgun (WGS) entry which is preliminary data.</text>
</comment>
<keyword evidence="2" id="KW-1185">Reference proteome</keyword>
<name>A0A1X2HJ89_SYNRA</name>
<evidence type="ECO:0000313" key="1">
    <source>
        <dbReference type="EMBL" id="ORY99175.1"/>
    </source>
</evidence>
<gene>
    <name evidence="1" type="ORF">BCR43DRAFT_221316</name>
</gene>
<sequence length="63" mass="6913">MSLPRIVRSSVAARNALRVLGLSASRYCPRLYSNASQRLTTIAPSHTLITRSYTSQASQYKAA</sequence>
<dbReference type="InParanoid" id="A0A1X2HJ89"/>
<dbReference type="Proteomes" id="UP000242180">
    <property type="component" value="Unassembled WGS sequence"/>
</dbReference>
<proteinExistence type="predicted"/>